<proteinExistence type="predicted"/>
<dbReference type="eggNOG" id="KOG0017">
    <property type="taxonomic scope" value="Eukaryota"/>
</dbReference>
<dbReference type="Proteomes" id="UP000032141">
    <property type="component" value="Chromosome C6"/>
</dbReference>
<reference evidence="3 4" key="1">
    <citation type="journal article" date="2014" name="Genome Biol.">
        <title>Transcriptome and methylome profiling reveals relics of genome dominance in the mesopolyploid Brassica oleracea.</title>
        <authorList>
            <person name="Parkin I.A."/>
            <person name="Koh C."/>
            <person name="Tang H."/>
            <person name="Robinson S.J."/>
            <person name="Kagale S."/>
            <person name="Clarke W.E."/>
            <person name="Town C.D."/>
            <person name="Nixon J."/>
            <person name="Krishnakumar V."/>
            <person name="Bidwell S.L."/>
            <person name="Denoeud F."/>
            <person name="Belcram H."/>
            <person name="Links M.G."/>
            <person name="Just J."/>
            <person name="Clarke C."/>
            <person name="Bender T."/>
            <person name="Huebert T."/>
            <person name="Mason A.S."/>
            <person name="Pires J.C."/>
            <person name="Barker G."/>
            <person name="Moore J."/>
            <person name="Walley P.G."/>
            <person name="Manoli S."/>
            <person name="Batley J."/>
            <person name="Edwards D."/>
            <person name="Nelson M.N."/>
            <person name="Wang X."/>
            <person name="Paterson A.H."/>
            <person name="King G."/>
            <person name="Bancroft I."/>
            <person name="Chalhoub B."/>
            <person name="Sharpe A.G."/>
        </authorList>
    </citation>
    <scope>NUCLEOTIDE SEQUENCE</scope>
    <source>
        <strain evidence="3 4">cv. TO1000</strain>
    </source>
</reference>
<evidence type="ECO:0000259" key="2">
    <source>
        <dbReference type="PROSITE" id="PS50158"/>
    </source>
</evidence>
<accession>A0A0D3CPF1</accession>
<dbReference type="Gene3D" id="4.10.60.10">
    <property type="entry name" value="Zinc finger, CCHC-type"/>
    <property type="match status" value="1"/>
</dbReference>
<dbReference type="SUPFAM" id="SSF57756">
    <property type="entry name" value="Retrovirus zinc finger-like domains"/>
    <property type="match status" value="1"/>
</dbReference>
<name>A0A0D3CPF1_BRAOL</name>
<evidence type="ECO:0000256" key="1">
    <source>
        <dbReference type="PROSITE-ProRule" id="PRU00047"/>
    </source>
</evidence>
<dbReference type="EnsemblPlants" id="Bo6g018080.1">
    <property type="protein sequence ID" value="Bo6g018080.1"/>
    <property type="gene ID" value="Bo6g018080"/>
</dbReference>
<dbReference type="Pfam" id="PF00098">
    <property type="entry name" value="zf-CCHC"/>
    <property type="match status" value="1"/>
</dbReference>
<dbReference type="PROSITE" id="PS50158">
    <property type="entry name" value="ZF_CCHC"/>
    <property type="match status" value="1"/>
</dbReference>
<evidence type="ECO:0000313" key="3">
    <source>
        <dbReference type="EnsemblPlants" id="Bo6g018080.1"/>
    </source>
</evidence>
<dbReference type="GO" id="GO:0003676">
    <property type="term" value="F:nucleic acid binding"/>
    <property type="evidence" value="ECO:0007669"/>
    <property type="project" value="InterPro"/>
</dbReference>
<sequence length="209" mass="23677">NIDVKVEDEDAALILLVSLPNFYENFVQSFIGSKDTVSLELVRSALHSRELRHKASGSGTDDQASGLFVGGGKNFGKCKKSKDKRSFSNGPKPTDICNYCNEKGHWKSDCPKKKKHSPEVRKEDMDKLWHMRFGHMGERGMQILLKHDLLCGHKTKSLETSGPMGHLTSEFDGTSEQRESLVHLYSEHEEVHYGTSNYGGFKSRWRFVE</sequence>
<dbReference type="AlphaFoldDB" id="A0A0D3CPF1"/>
<dbReference type="InterPro" id="IPR001878">
    <property type="entry name" value="Znf_CCHC"/>
</dbReference>
<dbReference type="HOGENOM" id="CLU_1318348_0_0_1"/>
<keyword evidence="1" id="KW-0862">Zinc</keyword>
<dbReference type="InterPro" id="IPR036875">
    <property type="entry name" value="Znf_CCHC_sf"/>
</dbReference>
<dbReference type="InterPro" id="IPR025724">
    <property type="entry name" value="GAG-pre-integrase_dom"/>
</dbReference>
<keyword evidence="1" id="KW-0479">Metal-binding</keyword>
<feature type="domain" description="CCHC-type" evidence="2">
    <location>
        <begin position="97"/>
        <end position="112"/>
    </location>
</feature>
<dbReference type="Pfam" id="PF14223">
    <property type="entry name" value="Retrotran_gag_2"/>
    <property type="match status" value="1"/>
</dbReference>
<evidence type="ECO:0000313" key="4">
    <source>
        <dbReference type="Proteomes" id="UP000032141"/>
    </source>
</evidence>
<organism evidence="3 4">
    <name type="scientific">Brassica oleracea var. oleracea</name>
    <dbReference type="NCBI Taxonomy" id="109376"/>
    <lineage>
        <taxon>Eukaryota</taxon>
        <taxon>Viridiplantae</taxon>
        <taxon>Streptophyta</taxon>
        <taxon>Embryophyta</taxon>
        <taxon>Tracheophyta</taxon>
        <taxon>Spermatophyta</taxon>
        <taxon>Magnoliopsida</taxon>
        <taxon>eudicotyledons</taxon>
        <taxon>Gunneridae</taxon>
        <taxon>Pentapetalae</taxon>
        <taxon>rosids</taxon>
        <taxon>malvids</taxon>
        <taxon>Brassicales</taxon>
        <taxon>Brassicaceae</taxon>
        <taxon>Brassiceae</taxon>
        <taxon>Brassica</taxon>
    </lineage>
</organism>
<dbReference type="Gramene" id="Bo6g018080.1">
    <property type="protein sequence ID" value="Bo6g018080.1"/>
    <property type="gene ID" value="Bo6g018080"/>
</dbReference>
<reference evidence="3" key="2">
    <citation type="submission" date="2015-03" db="UniProtKB">
        <authorList>
            <consortium name="EnsemblPlants"/>
        </authorList>
    </citation>
    <scope>IDENTIFICATION</scope>
</reference>
<protein>
    <recommendedName>
        <fullName evidence="2">CCHC-type domain-containing protein</fullName>
    </recommendedName>
</protein>
<dbReference type="Pfam" id="PF13976">
    <property type="entry name" value="gag_pre-integrs"/>
    <property type="match status" value="1"/>
</dbReference>
<dbReference type="SMART" id="SM00343">
    <property type="entry name" value="ZnF_C2HC"/>
    <property type="match status" value="1"/>
</dbReference>
<keyword evidence="4" id="KW-1185">Reference proteome</keyword>
<dbReference type="GO" id="GO:0008270">
    <property type="term" value="F:zinc ion binding"/>
    <property type="evidence" value="ECO:0007669"/>
    <property type="project" value="UniProtKB-KW"/>
</dbReference>
<keyword evidence="1" id="KW-0863">Zinc-finger</keyword>